<dbReference type="Pfam" id="PF25198">
    <property type="entry name" value="Spore_GerAC_N"/>
    <property type="match status" value="1"/>
</dbReference>
<comment type="subcellular location">
    <subcellularLocation>
        <location evidence="1">Membrane</location>
        <topology evidence="1">Lipid-anchor</topology>
    </subcellularLocation>
</comment>
<evidence type="ECO:0008006" key="12">
    <source>
        <dbReference type="Google" id="ProtNLM"/>
    </source>
</evidence>
<dbReference type="InterPro" id="IPR046953">
    <property type="entry name" value="Spore_GerAC-like_C"/>
</dbReference>
<keyword evidence="6" id="KW-0564">Palmitate</keyword>
<feature type="domain" description="Spore germination GerAC-like C-terminal" evidence="8">
    <location>
        <begin position="235"/>
        <end position="403"/>
    </location>
</feature>
<evidence type="ECO:0000256" key="1">
    <source>
        <dbReference type="ARBA" id="ARBA00004635"/>
    </source>
</evidence>
<evidence type="ECO:0000256" key="4">
    <source>
        <dbReference type="ARBA" id="ARBA00022729"/>
    </source>
</evidence>
<keyword evidence="3" id="KW-0309">Germination</keyword>
<dbReference type="RefSeq" id="WP_189025915.1">
    <property type="nucleotide sequence ID" value="NZ_BMKR01000010.1"/>
</dbReference>
<comment type="caution">
    <text evidence="10">The sequence shown here is derived from an EMBL/GenBank/DDBJ whole genome shotgun (WGS) entry which is preliminary data.</text>
</comment>
<dbReference type="Proteomes" id="UP000637643">
    <property type="component" value="Unassembled WGS sequence"/>
</dbReference>
<dbReference type="GO" id="GO:0009847">
    <property type="term" value="P:spore germination"/>
    <property type="evidence" value="ECO:0007669"/>
    <property type="project" value="InterPro"/>
</dbReference>
<proteinExistence type="inferred from homology"/>
<dbReference type="PANTHER" id="PTHR35789">
    <property type="entry name" value="SPORE GERMINATION PROTEIN B3"/>
    <property type="match status" value="1"/>
</dbReference>
<name>A0A917CD79_9BACL</name>
<feature type="domain" description="Spore germination protein N-terminal" evidence="9">
    <location>
        <begin position="27"/>
        <end position="225"/>
    </location>
</feature>
<evidence type="ECO:0000259" key="9">
    <source>
        <dbReference type="Pfam" id="PF25198"/>
    </source>
</evidence>
<dbReference type="GO" id="GO:0016020">
    <property type="term" value="C:membrane"/>
    <property type="evidence" value="ECO:0007669"/>
    <property type="project" value="UniProtKB-SubCell"/>
</dbReference>
<keyword evidence="7" id="KW-0449">Lipoprotein</keyword>
<evidence type="ECO:0000256" key="6">
    <source>
        <dbReference type="ARBA" id="ARBA00023139"/>
    </source>
</evidence>
<keyword evidence="5" id="KW-0472">Membrane</keyword>
<reference evidence="10" key="2">
    <citation type="submission" date="2020-09" db="EMBL/GenBank/DDBJ databases">
        <authorList>
            <person name="Sun Q."/>
            <person name="Zhou Y."/>
        </authorList>
    </citation>
    <scope>NUCLEOTIDE SEQUENCE</scope>
    <source>
        <strain evidence="10">CGMCC 1.16134</strain>
    </source>
</reference>
<dbReference type="InterPro" id="IPR038501">
    <property type="entry name" value="Spore_GerAC_C_sf"/>
</dbReference>
<dbReference type="AlphaFoldDB" id="A0A917CD79"/>
<evidence type="ECO:0000256" key="3">
    <source>
        <dbReference type="ARBA" id="ARBA00022544"/>
    </source>
</evidence>
<evidence type="ECO:0000256" key="2">
    <source>
        <dbReference type="ARBA" id="ARBA00007886"/>
    </source>
</evidence>
<reference evidence="10" key="1">
    <citation type="journal article" date="2014" name="Int. J. Syst. Evol. Microbiol.">
        <title>Complete genome sequence of Corynebacterium casei LMG S-19264T (=DSM 44701T), isolated from a smear-ripened cheese.</title>
        <authorList>
            <consortium name="US DOE Joint Genome Institute (JGI-PGF)"/>
            <person name="Walter F."/>
            <person name="Albersmeier A."/>
            <person name="Kalinowski J."/>
            <person name="Ruckert C."/>
        </authorList>
    </citation>
    <scope>NUCLEOTIDE SEQUENCE</scope>
    <source>
        <strain evidence="10">CGMCC 1.16134</strain>
    </source>
</reference>
<evidence type="ECO:0000259" key="8">
    <source>
        <dbReference type="Pfam" id="PF05504"/>
    </source>
</evidence>
<dbReference type="InterPro" id="IPR057336">
    <property type="entry name" value="GerAC_N"/>
</dbReference>
<dbReference type="PROSITE" id="PS51257">
    <property type="entry name" value="PROKAR_LIPOPROTEIN"/>
    <property type="match status" value="1"/>
</dbReference>
<sequence length="407" mass="45960">MIFRFRRQLSLWLALSMLSIVLTGCWDQLEIEDRALVLGLAIDQAPEDSQPKSDQVTHIKDNLNLPMIRVTAQIAVPGRVPLGPSNGESGGSGGSQNPVWVVQVYGYTLDDAMNNLEQQISDPRYLIHLRVLIISEEIARTNLGDLNDYLRRNPEVRRRTWMLVSEGEASQFMDVNPPLQRVPTLYILSMMEKAVESGKFPADYIGVFWSSESKWGENGFLPYISRRNKENILIKGLAYFSDGKMVGATVPIEIGAFMAMRGIDPGGYSILFKSETYGPVMIMVNKRFSRIKVHIVDGKPQITYHIALDTGLDEHVNTNVSVNSTQKLEDLEGEFRKGALKIFQSVIDKTRQKQSDIFGLGEHVRAHAPAFWNSRIHSKSDWEQLYSSLTIHLDVDVAIRRVGLKER</sequence>
<protein>
    <recommendedName>
        <fullName evidence="12">Ger(X)C family spore germination protein</fullName>
    </recommendedName>
</protein>
<dbReference type="InterPro" id="IPR008844">
    <property type="entry name" value="Spore_GerAC-like"/>
</dbReference>
<keyword evidence="4" id="KW-0732">Signal</keyword>
<dbReference type="NCBIfam" id="TIGR02887">
    <property type="entry name" value="spore_ger_x_C"/>
    <property type="match status" value="1"/>
</dbReference>
<dbReference type="EMBL" id="BMKR01000010">
    <property type="protein sequence ID" value="GGF82059.1"/>
    <property type="molecule type" value="Genomic_DNA"/>
</dbReference>
<dbReference type="Gene3D" id="3.30.300.210">
    <property type="entry name" value="Nutrient germinant receptor protein C, domain 3"/>
    <property type="match status" value="1"/>
</dbReference>
<evidence type="ECO:0000256" key="7">
    <source>
        <dbReference type="ARBA" id="ARBA00023288"/>
    </source>
</evidence>
<organism evidence="10 11">
    <name type="scientific">Paenibacillus albidus</name>
    <dbReference type="NCBI Taxonomy" id="2041023"/>
    <lineage>
        <taxon>Bacteria</taxon>
        <taxon>Bacillati</taxon>
        <taxon>Bacillota</taxon>
        <taxon>Bacilli</taxon>
        <taxon>Bacillales</taxon>
        <taxon>Paenibacillaceae</taxon>
        <taxon>Paenibacillus</taxon>
    </lineage>
</organism>
<comment type="similarity">
    <text evidence="2">Belongs to the GerABKC lipoprotein family.</text>
</comment>
<evidence type="ECO:0000256" key="5">
    <source>
        <dbReference type="ARBA" id="ARBA00023136"/>
    </source>
</evidence>
<dbReference type="PANTHER" id="PTHR35789:SF1">
    <property type="entry name" value="SPORE GERMINATION PROTEIN B3"/>
    <property type="match status" value="1"/>
</dbReference>
<dbReference type="Pfam" id="PF05504">
    <property type="entry name" value="Spore_GerAC"/>
    <property type="match status" value="1"/>
</dbReference>
<evidence type="ECO:0000313" key="11">
    <source>
        <dbReference type="Proteomes" id="UP000637643"/>
    </source>
</evidence>
<evidence type="ECO:0000313" key="10">
    <source>
        <dbReference type="EMBL" id="GGF82059.1"/>
    </source>
</evidence>
<accession>A0A917CD79</accession>
<gene>
    <name evidence="10" type="ORF">GCM10010912_28990</name>
</gene>
<keyword evidence="11" id="KW-1185">Reference proteome</keyword>